<dbReference type="Proteomes" id="UP000499080">
    <property type="component" value="Unassembled WGS sequence"/>
</dbReference>
<dbReference type="EMBL" id="BGPR01000015">
    <property type="protein sequence ID" value="GBL78318.1"/>
    <property type="molecule type" value="Genomic_DNA"/>
</dbReference>
<comment type="caution">
    <text evidence="1">The sequence shown here is derived from an EMBL/GenBank/DDBJ whole genome shotgun (WGS) entry which is preliminary data.</text>
</comment>
<organism evidence="1 2">
    <name type="scientific">Araneus ventricosus</name>
    <name type="common">Orbweaver spider</name>
    <name type="synonym">Epeira ventricosa</name>
    <dbReference type="NCBI Taxonomy" id="182803"/>
    <lineage>
        <taxon>Eukaryota</taxon>
        <taxon>Metazoa</taxon>
        <taxon>Ecdysozoa</taxon>
        <taxon>Arthropoda</taxon>
        <taxon>Chelicerata</taxon>
        <taxon>Arachnida</taxon>
        <taxon>Araneae</taxon>
        <taxon>Araneomorphae</taxon>
        <taxon>Entelegynae</taxon>
        <taxon>Araneoidea</taxon>
        <taxon>Araneidae</taxon>
        <taxon>Araneus</taxon>
    </lineage>
</organism>
<gene>
    <name evidence="1" type="ORF">AVEN_42850_1</name>
</gene>
<name>A0A4Y2AEV3_ARAVE</name>
<protein>
    <submittedName>
        <fullName evidence="1">Uncharacterized protein</fullName>
    </submittedName>
</protein>
<reference evidence="1 2" key="1">
    <citation type="journal article" date="2019" name="Sci. Rep.">
        <title>Orb-weaving spider Araneus ventricosus genome elucidates the spidroin gene catalogue.</title>
        <authorList>
            <person name="Kono N."/>
            <person name="Nakamura H."/>
            <person name="Ohtoshi R."/>
            <person name="Moran D.A.P."/>
            <person name="Shinohara A."/>
            <person name="Yoshida Y."/>
            <person name="Fujiwara M."/>
            <person name="Mori M."/>
            <person name="Tomita M."/>
            <person name="Arakawa K."/>
        </authorList>
    </citation>
    <scope>NUCLEOTIDE SEQUENCE [LARGE SCALE GENOMIC DNA]</scope>
</reference>
<evidence type="ECO:0000313" key="2">
    <source>
        <dbReference type="Proteomes" id="UP000499080"/>
    </source>
</evidence>
<sequence length="124" mass="14940">MWTQLREKEEIKDDVLIDDFLSLDSDVETSETLTELDILDGVKNKKTMQQRIAMKMKMEMIMMHKSANLRMMKCLNDLKQSDADYSLKKIRLEGFFGVLQRCETYYERKYFFKQKNSDKINRLY</sequence>
<dbReference type="AlphaFoldDB" id="A0A4Y2AEV3"/>
<evidence type="ECO:0000313" key="1">
    <source>
        <dbReference type="EMBL" id="GBL78318.1"/>
    </source>
</evidence>
<keyword evidence="2" id="KW-1185">Reference proteome</keyword>
<accession>A0A4Y2AEV3</accession>
<proteinExistence type="predicted"/>